<sequence length="211" mass="23927">MARGHSAQECFQELREACGDAALPYLTVARWAKAFREGLVAPVPKGRFTPSWCLCILGHVLGSCPRGELLINARYHKVRTALASTIKCLEWQVHEEIHCLSTDGSHRRADIIKINRCTQKAIIIDPTIRCDRDLQQTDEVDKEKKSIYDDEDSPCDYLTFALQLGTISRKTQSGNQPKRISNSPPDRQANALKPELRRWALFVNYGIFMNT</sequence>
<protein>
    <recommendedName>
        <fullName evidence="4">Mos1 transposase HTH domain-containing protein</fullName>
    </recommendedName>
</protein>
<evidence type="ECO:0000313" key="3">
    <source>
        <dbReference type="Proteomes" id="UP001148838"/>
    </source>
</evidence>
<reference evidence="2 3" key="1">
    <citation type="journal article" date="2022" name="Allergy">
        <title>Genome assembly and annotation of Periplaneta americana reveal a comprehensive cockroach allergen profile.</title>
        <authorList>
            <person name="Wang L."/>
            <person name="Xiong Q."/>
            <person name="Saelim N."/>
            <person name="Wang L."/>
            <person name="Nong W."/>
            <person name="Wan A.T."/>
            <person name="Shi M."/>
            <person name="Liu X."/>
            <person name="Cao Q."/>
            <person name="Hui J.H.L."/>
            <person name="Sookrung N."/>
            <person name="Leung T.F."/>
            <person name="Tungtrongchitr A."/>
            <person name="Tsui S.K.W."/>
        </authorList>
    </citation>
    <scope>NUCLEOTIDE SEQUENCE [LARGE SCALE GENOMIC DNA]</scope>
    <source>
        <strain evidence="2">PWHHKU_190912</strain>
    </source>
</reference>
<evidence type="ECO:0008006" key="4">
    <source>
        <dbReference type="Google" id="ProtNLM"/>
    </source>
</evidence>
<organism evidence="2 3">
    <name type="scientific">Periplaneta americana</name>
    <name type="common">American cockroach</name>
    <name type="synonym">Blatta americana</name>
    <dbReference type="NCBI Taxonomy" id="6978"/>
    <lineage>
        <taxon>Eukaryota</taxon>
        <taxon>Metazoa</taxon>
        <taxon>Ecdysozoa</taxon>
        <taxon>Arthropoda</taxon>
        <taxon>Hexapoda</taxon>
        <taxon>Insecta</taxon>
        <taxon>Pterygota</taxon>
        <taxon>Neoptera</taxon>
        <taxon>Polyneoptera</taxon>
        <taxon>Dictyoptera</taxon>
        <taxon>Blattodea</taxon>
        <taxon>Blattoidea</taxon>
        <taxon>Blattidae</taxon>
        <taxon>Blattinae</taxon>
        <taxon>Periplaneta</taxon>
    </lineage>
</organism>
<evidence type="ECO:0000256" key="1">
    <source>
        <dbReference type="SAM" id="MobiDB-lite"/>
    </source>
</evidence>
<accession>A0ABQ8TQ25</accession>
<gene>
    <name evidence="2" type="ORF">ANN_00155</name>
</gene>
<dbReference type="EMBL" id="JAJSOF020000003">
    <property type="protein sequence ID" value="KAJ4448764.1"/>
    <property type="molecule type" value="Genomic_DNA"/>
</dbReference>
<comment type="caution">
    <text evidence="2">The sequence shown here is derived from an EMBL/GenBank/DDBJ whole genome shotgun (WGS) entry which is preliminary data.</text>
</comment>
<feature type="compositionally biased region" description="Polar residues" evidence="1">
    <location>
        <begin position="170"/>
        <end position="185"/>
    </location>
</feature>
<feature type="region of interest" description="Disordered" evidence="1">
    <location>
        <begin position="170"/>
        <end position="189"/>
    </location>
</feature>
<proteinExistence type="predicted"/>
<keyword evidence="3" id="KW-1185">Reference proteome</keyword>
<evidence type="ECO:0000313" key="2">
    <source>
        <dbReference type="EMBL" id="KAJ4448764.1"/>
    </source>
</evidence>
<name>A0ABQ8TQ25_PERAM</name>
<dbReference type="Proteomes" id="UP001148838">
    <property type="component" value="Unassembled WGS sequence"/>
</dbReference>